<dbReference type="EMBL" id="CP071793">
    <property type="protein sequence ID" value="QTD48814.1"/>
    <property type="molecule type" value="Genomic_DNA"/>
</dbReference>
<dbReference type="AlphaFoldDB" id="A0A8A4THZ4"/>
<evidence type="ECO:0000313" key="2">
    <source>
        <dbReference type="EMBL" id="QTD48814.1"/>
    </source>
</evidence>
<protein>
    <submittedName>
        <fullName evidence="2">Type III secretion system chaperone</fullName>
    </submittedName>
</protein>
<dbReference type="SUPFAM" id="SSF69635">
    <property type="entry name" value="Type III secretory system chaperone-like"/>
    <property type="match status" value="1"/>
</dbReference>
<evidence type="ECO:0000313" key="3">
    <source>
        <dbReference type="Proteomes" id="UP000663929"/>
    </source>
</evidence>
<dbReference type="Proteomes" id="UP000663929">
    <property type="component" value="Chromosome"/>
</dbReference>
<feature type="region of interest" description="Disordered" evidence="1">
    <location>
        <begin position="140"/>
        <end position="174"/>
    </location>
</feature>
<keyword evidence="3" id="KW-1185">Reference proteome</keyword>
<sequence>MQHYTDKVNQWLSQIGEEVIGGLYLDPEGNCSFTTEDDLDLDLDLLPDGDSLYVSIPLIPASGEFPERMLEFALTLNLFQDDMKGGAISLDPQSGELQYGNAIELENQDFESFDTLLTEFGRIANQLKMQLQLHALDDTPAPDGSNAFDADGTAYAETTGQDPDPQPWEIPSPEPGRLVNIMHFA</sequence>
<accession>A0A8A4THZ4</accession>
<dbReference type="GO" id="GO:0030254">
    <property type="term" value="P:protein secretion by the type III secretion system"/>
    <property type="evidence" value="ECO:0007669"/>
    <property type="project" value="InterPro"/>
</dbReference>
<organism evidence="2 3">
    <name type="scientific">Sulfidibacter corallicola</name>
    <dbReference type="NCBI Taxonomy" id="2818388"/>
    <lineage>
        <taxon>Bacteria</taxon>
        <taxon>Pseudomonadati</taxon>
        <taxon>Acidobacteriota</taxon>
        <taxon>Holophagae</taxon>
        <taxon>Acanthopleuribacterales</taxon>
        <taxon>Acanthopleuribacteraceae</taxon>
        <taxon>Sulfidibacter</taxon>
    </lineage>
</organism>
<evidence type="ECO:0000256" key="1">
    <source>
        <dbReference type="SAM" id="MobiDB-lite"/>
    </source>
</evidence>
<dbReference type="InterPro" id="IPR010261">
    <property type="entry name" value="Tir_chaperone"/>
</dbReference>
<gene>
    <name evidence="2" type="ORF">J3U87_24800</name>
</gene>
<dbReference type="Pfam" id="PF05932">
    <property type="entry name" value="CesT"/>
    <property type="match status" value="1"/>
</dbReference>
<dbReference type="RefSeq" id="WP_237378465.1">
    <property type="nucleotide sequence ID" value="NZ_CP071793.1"/>
</dbReference>
<reference evidence="2" key="1">
    <citation type="submission" date="2021-03" db="EMBL/GenBank/DDBJ databases">
        <title>Acanthopleuribacteraceae sp. M133.</title>
        <authorList>
            <person name="Wang G."/>
        </authorList>
    </citation>
    <scope>NUCLEOTIDE SEQUENCE</scope>
    <source>
        <strain evidence="2">M133</strain>
    </source>
</reference>
<name>A0A8A4THZ4_SULCO</name>
<feature type="compositionally biased region" description="Pro residues" evidence="1">
    <location>
        <begin position="164"/>
        <end position="174"/>
    </location>
</feature>
<dbReference type="Gene3D" id="3.30.1460.10">
    <property type="match status" value="1"/>
</dbReference>
<dbReference type="KEGG" id="scor:J3U87_24800"/>
<proteinExistence type="predicted"/>